<accession>A0ABR4WAR6</accession>
<sequence length="234" mass="24844">MKNVFGLKKTVLAASIVAASLAPAIAAAEVSGTLGASSQYLWRGQQLTDGAAVYGSVDYSHTSGLYAGAWASSETDDTEYDLYAGFGGEIEGLSYDISYIDYNYTTGGTTAPDPASSADFEEVHLGLGFAGFSADAFIGVGEVGRGDDAVDYKDDYFALGYGYDKYGISAGYYDYDGDPEVDGTLADYTHVDLSYAVTEQFTFTASKIVDQEDVNGVDTWDDDVVLSVAYEFAL</sequence>
<dbReference type="Pfam" id="PF09694">
    <property type="entry name" value="Gcw_chp"/>
    <property type="match status" value="1"/>
</dbReference>
<evidence type="ECO:0008006" key="4">
    <source>
        <dbReference type="Google" id="ProtNLM"/>
    </source>
</evidence>
<dbReference type="EMBL" id="ARXU01000011">
    <property type="protein sequence ID" value="KGD60432.1"/>
    <property type="molecule type" value="Genomic_DNA"/>
</dbReference>
<name>A0ABR4WAR6_9GAMM</name>
<gene>
    <name evidence="2" type="ORF">T9A_02609</name>
</gene>
<dbReference type="InterPro" id="IPR010239">
    <property type="entry name" value="CHP02001"/>
</dbReference>
<comment type="caution">
    <text evidence="2">The sequence shown here is derived from an EMBL/GenBank/DDBJ whole genome shotgun (WGS) entry which is preliminary data.</text>
</comment>
<reference evidence="2 3" key="1">
    <citation type="submission" date="2012-09" db="EMBL/GenBank/DDBJ databases">
        <title>Genome Sequence of alkane-degrading Bacterium Alcanivorax jadensis T9.</title>
        <authorList>
            <person name="Lai Q."/>
            <person name="Shao Z."/>
        </authorList>
    </citation>
    <scope>NUCLEOTIDE SEQUENCE [LARGE SCALE GENOMIC DNA]</scope>
    <source>
        <strain evidence="2 3">T9</strain>
    </source>
</reference>
<dbReference type="NCBIfam" id="TIGR02001">
    <property type="entry name" value="gcw_chp"/>
    <property type="match status" value="1"/>
</dbReference>
<protein>
    <recommendedName>
        <fullName evidence="4">Histidine kinase</fullName>
    </recommendedName>
</protein>
<evidence type="ECO:0000256" key="1">
    <source>
        <dbReference type="SAM" id="SignalP"/>
    </source>
</evidence>
<organism evidence="2 3">
    <name type="scientific">Alcanivorax jadensis T9</name>
    <dbReference type="NCBI Taxonomy" id="1177181"/>
    <lineage>
        <taxon>Bacteria</taxon>
        <taxon>Pseudomonadati</taxon>
        <taxon>Pseudomonadota</taxon>
        <taxon>Gammaproteobacteria</taxon>
        <taxon>Oceanospirillales</taxon>
        <taxon>Alcanivoracaceae</taxon>
        <taxon>Alcanivorax</taxon>
    </lineage>
</organism>
<feature type="chain" id="PRO_5045951315" description="Histidine kinase" evidence="1">
    <location>
        <begin position="27"/>
        <end position="234"/>
    </location>
</feature>
<keyword evidence="3" id="KW-1185">Reference proteome</keyword>
<proteinExistence type="predicted"/>
<evidence type="ECO:0000313" key="3">
    <source>
        <dbReference type="Proteomes" id="UP000029443"/>
    </source>
</evidence>
<keyword evidence="1" id="KW-0732">Signal</keyword>
<dbReference type="Proteomes" id="UP000029443">
    <property type="component" value="Unassembled WGS sequence"/>
</dbReference>
<evidence type="ECO:0000313" key="2">
    <source>
        <dbReference type="EMBL" id="KGD60432.1"/>
    </source>
</evidence>
<dbReference type="RefSeq" id="WP_035249228.1">
    <property type="nucleotide sequence ID" value="NZ_ARXU01000011.1"/>
</dbReference>
<feature type="signal peptide" evidence="1">
    <location>
        <begin position="1"/>
        <end position="26"/>
    </location>
</feature>